<evidence type="ECO:0000313" key="13">
    <source>
        <dbReference type="Proteomes" id="UP001152747"/>
    </source>
</evidence>
<dbReference type="GO" id="GO:0031941">
    <property type="term" value="C:filamentous actin"/>
    <property type="evidence" value="ECO:0007669"/>
    <property type="project" value="TreeGrafter"/>
</dbReference>
<keyword evidence="4" id="KW-0677">Repeat</keyword>
<keyword evidence="7 9" id="KW-0440">LIM domain</keyword>
<feature type="compositionally biased region" description="Polar residues" evidence="10">
    <location>
        <begin position="100"/>
        <end position="117"/>
    </location>
</feature>
<dbReference type="GO" id="GO:0051371">
    <property type="term" value="F:muscle alpha-actinin binding"/>
    <property type="evidence" value="ECO:0007669"/>
    <property type="project" value="TreeGrafter"/>
</dbReference>
<evidence type="ECO:0000256" key="7">
    <source>
        <dbReference type="ARBA" id="ARBA00023038"/>
    </source>
</evidence>
<feature type="region of interest" description="Disordered" evidence="10">
    <location>
        <begin position="33"/>
        <end position="69"/>
    </location>
</feature>
<comment type="subcellular location">
    <subcellularLocation>
        <location evidence="1">Cell junction</location>
    </subcellularLocation>
    <subcellularLocation>
        <location evidence="8">Cytoplasm</location>
        <location evidence="8">Myofibril</location>
        <location evidence="8">Sarcomere</location>
        <location evidence="8">M line</location>
    </subcellularLocation>
</comment>
<dbReference type="PROSITE" id="PS00478">
    <property type="entry name" value="LIM_DOMAIN_1"/>
    <property type="match status" value="2"/>
</dbReference>
<keyword evidence="13" id="KW-1185">Reference proteome</keyword>
<evidence type="ECO:0000256" key="6">
    <source>
        <dbReference type="ARBA" id="ARBA00022949"/>
    </source>
</evidence>
<evidence type="ECO:0000256" key="4">
    <source>
        <dbReference type="ARBA" id="ARBA00022737"/>
    </source>
</evidence>
<dbReference type="FunFam" id="2.10.110.10:FF:000009">
    <property type="entry name" value="Paxillin isoform 1"/>
    <property type="match status" value="1"/>
</dbReference>
<feature type="compositionally biased region" description="Basic and acidic residues" evidence="10">
    <location>
        <begin position="33"/>
        <end position="57"/>
    </location>
</feature>
<dbReference type="CDD" id="cd09339">
    <property type="entry name" value="LIM4_Paxillin_like"/>
    <property type="match status" value="1"/>
</dbReference>
<dbReference type="EMBL" id="CANHGI010000003">
    <property type="protein sequence ID" value="CAI5445904.1"/>
    <property type="molecule type" value="Genomic_DNA"/>
</dbReference>
<protein>
    <recommendedName>
        <fullName evidence="11">LIM zinc-binding domain-containing protein</fullName>
    </recommendedName>
</protein>
<gene>
    <name evidence="12" type="ORF">CAMP_LOCUS8541</name>
</gene>
<feature type="domain" description="LIM zinc-binding" evidence="11">
    <location>
        <begin position="271"/>
        <end position="328"/>
    </location>
</feature>
<sequence>MPGDDRFADAVKPALEALLSDLQHTTEVLRRAHVGDRNSEVRENESTFRQENRRVEQRFSQPQQRSKSREHLYENGNFHSSSYNGPSVQSLLSQAEVIPTSSRKSLGPPSNAQSYSDLRSGGRSPLHNHDSMIGTMNSEVSSKHGINTIPKGDCADCGKPIIGQVVIALGKMWHPEHYTCCECGTELGHRPFFERNGRAFCEDDYHNHFSPKCQSCNGAIKERCVTALNKNYHLECFVCCECGKEFGEDGFHEKNGQTFCKRDFFRLFAPKCNGCTQPITANFITALGTHWHPDCFICQSCGVSFDGGAFFEHNGHALCERHYHESRGSLCSQCRAPINGRCVAAMGKKFHPEHFRCSYCNHQLTKGTFKEVDRRPFCHKCYNNTFALTPS</sequence>
<dbReference type="GO" id="GO:0030036">
    <property type="term" value="P:actin cytoskeleton organization"/>
    <property type="evidence" value="ECO:0007669"/>
    <property type="project" value="TreeGrafter"/>
</dbReference>
<feature type="domain" description="LIM zinc-binding" evidence="11">
    <location>
        <begin position="329"/>
        <end position="388"/>
    </location>
</feature>
<dbReference type="GO" id="GO:0030018">
    <property type="term" value="C:Z disc"/>
    <property type="evidence" value="ECO:0007669"/>
    <property type="project" value="TreeGrafter"/>
</dbReference>
<organism evidence="12 13">
    <name type="scientific">Caenorhabditis angaria</name>
    <dbReference type="NCBI Taxonomy" id="860376"/>
    <lineage>
        <taxon>Eukaryota</taxon>
        <taxon>Metazoa</taxon>
        <taxon>Ecdysozoa</taxon>
        <taxon>Nematoda</taxon>
        <taxon>Chromadorea</taxon>
        <taxon>Rhabditida</taxon>
        <taxon>Rhabditina</taxon>
        <taxon>Rhabditomorpha</taxon>
        <taxon>Rhabditoidea</taxon>
        <taxon>Rhabditidae</taxon>
        <taxon>Peloderinae</taxon>
        <taxon>Caenorhabditis</taxon>
    </lineage>
</organism>
<dbReference type="GO" id="GO:0001725">
    <property type="term" value="C:stress fiber"/>
    <property type="evidence" value="ECO:0007669"/>
    <property type="project" value="TreeGrafter"/>
</dbReference>
<keyword evidence="2" id="KW-0963">Cytoplasm</keyword>
<name>A0A9P1II62_9PELO</name>
<dbReference type="Proteomes" id="UP001152747">
    <property type="component" value="Unassembled WGS sequence"/>
</dbReference>
<evidence type="ECO:0000256" key="9">
    <source>
        <dbReference type="PROSITE-ProRule" id="PRU00125"/>
    </source>
</evidence>
<keyword evidence="5 9" id="KW-0862">Zinc</keyword>
<keyword evidence="6" id="KW-0965">Cell junction</keyword>
<dbReference type="CDD" id="cd09338">
    <property type="entry name" value="LIM3_Paxillin_like"/>
    <property type="match status" value="1"/>
</dbReference>
<evidence type="ECO:0000313" key="12">
    <source>
        <dbReference type="EMBL" id="CAI5445904.1"/>
    </source>
</evidence>
<dbReference type="InterPro" id="IPR050604">
    <property type="entry name" value="PDZ-LIM_domain"/>
</dbReference>
<dbReference type="PROSITE" id="PS50023">
    <property type="entry name" value="LIM_DOMAIN_2"/>
    <property type="match status" value="4"/>
</dbReference>
<evidence type="ECO:0000256" key="5">
    <source>
        <dbReference type="ARBA" id="ARBA00022833"/>
    </source>
</evidence>
<dbReference type="PANTHER" id="PTHR24214:SF62">
    <property type="entry name" value="LEUPAXIN"/>
    <property type="match status" value="1"/>
</dbReference>
<evidence type="ECO:0000256" key="1">
    <source>
        <dbReference type="ARBA" id="ARBA00004282"/>
    </source>
</evidence>
<evidence type="ECO:0000256" key="3">
    <source>
        <dbReference type="ARBA" id="ARBA00022723"/>
    </source>
</evidence>
<dbReference type="GO" id="GO:0031430">
    <property type="term" value="C:M band"/>
    <property type="evidence" value="ECO:0007669"/>
    <property type="project" value="UniProtKB-SubCell"/>
</dbReference>
<dbReference type="InterPro" id="IPR001781">
    <property type="entry name" value="Znf_LIM"/>
</dbReference>
<evidence type="ECO:0000256" key="2">
    <source>
        <dbReference type="ARBA" id="ARBA00022490"/>
    </source>
</evidence>
<comment type="caution">
    <text evidence="12">The sequence shown here is derived from an EMBL/GenBank/DDBJ whole genome shotgun (WGS) entry which is preliminary data.</text>
</comment>
<dbReference type="PANTHER" id="PTHR24214">
    <property type="entry name" value="PDZ AND LIM DOMAIN PROTEIN ZASP"/>
    <property type="match status" value="1"/>
</dbReference>
<dbReference type="FunFam" id="2.10.110.10:FF:000018">
    <property type="entry name" value="Paxillin isoform 1"/>
    <property type="match status" value="1"/>
</dbReference>
<dbReference type="GO" id="GO:0007507">
    <property type="term" value="P:heart development"/>
    <property type="evidence" value="ECO:0007669"/>
    <property type="project" value="TreeGrafter"/>
</dbReference>
<reference evidence="12" key="1">
    <citation type="submission" date="2022-11" db="EMBL/GenBank/DDBJ databases">
        <authorList>
            <person name="Kikuchi T."/>
        </authorList>
    </citation>
    <scope>NUCLEOTIDE SEQUENCE</scope>
    <source>
        <strain evidence="12">PS1010</strain>
    </source>
</reference>
<accession>A0A9P1II62</accession>
<dbReference type="SUPFAM" id="SSF57716">
    <property type="entry name" value="Glucocorticoid receptor-like (DNA-binding domain)"/>
    <property type="match status" value="5"/>
</dbReference>
<feature type="domain" description="LIM zinc-binding" evidence="11">
    <location>
        <begin position="152"/>
        <end position="210"/>
    </location>
</feature>
<dbReference type="GO" id="GO:0003779">
    <property type="term" value="F:actin binding"/>
    <property type="evidence" value="ECO:0007669"/>
    <property type="project" value="TreeGrafter"/>
</dbReference>
<dbReference type="GO" id="GO:0055120">
    <property type="term" value="C:striated muscle dense body"/>
    <property type="evidence" value="ECO:0007669"/>
    <property type="project" value="UniProtKB-ARBA"/>
</dbReference>
<dbReference type="Pfam" id="PF00412">
    <property type="entry name" value="LIM"/>
    <property type="match status" value="4"/>
</dbReference>
<proteinExistence type="predicted"/>
<feature type="region of interest" description="Disordered" evidence="10">
    <location>
        <begin position="100"/>
        <end position="136"/>
    </location>
</feature>
<evidence type="ECO:0000256" key="8">
    <source>
        <dbReference type="ARBA" id="ARBA00037833"/>
    </source>
</evidence>
<dbReference type="OrthoDB" id="15567at2759"/>
<dbReference type="SMART" id="SM00132">
    <property type="entry name" value="LIM"/>
    <property type="match status" value="4"/>
</dbReference>
<dbReference type="FunFam" id="2.10.110.10:FF:000008">
    <property type="entry name" value="Paxillin isoform 1"/>
    <property type="match status" value="1"/>
</dbReference>
<evidence type="ECO:0000259" key="11">
    <source>
        <dbReference type="PROSITE" id="PS50023"/>
    </source>
</evidence>
<evidence type="ECO:0000256" key="10">
    <source>
        <dbReference type="SAM" id="MobiDB-lite"/>
    </source>
</evidence>
<dbReference type="GO" id="GO:0046872">
    <property type="term" value="F:metal ion binding"/>
    <property type="evidence" value="ECO:0007669"/>
    <property type="project" value="UniProtKB-KW"/>
</dbReference>
<keyword evidence="3 9" id="KW-0479">Metal-binding</keyword>
<dbReference type="AlphaFoldDB" id="A0A9P1II62"/>
<dbReference type="GO" id="GO:0061061">
    <property type="term" value="P:muscle structure development"/>
    <property type="evidence" value="ECO:0007669"/>
    <property type="project" value="TreeGrafter"/>
</dbReference>
<feature type="domain" description="LIM zinc-binding" evidence="11">
    <location>
        <begin position="211"/>
        <end position="270"/>
    </location>
</feature>
<dbReference type="GO" id="GO:0005912">
    <property type="term" value="C:adherens junction"/>
    <property type="evidence" value="ECO:0007669"/>
    <property type="project" value="TreeGrafter"/>
</dbReference>
<dbReference type="Gene3D" id="2.10.110.10">
    <property type="entry name" value="Cysteine Rich Protein"/>
    <property type="match status" value="4"/>
</dbReference>